<dbReference type="CDD" id="cd16148">
    <property type="entry name" value="sulfatase_like"/>
    <property type="match status" value="1"/>
</dbReference>
<dbReference type="SUPFAM" id="SSF53649">
    <property type="entry name" value="Alkaline phosphatase-like"/>
    <property type="match status" value="1"/>
</dbReference>
<dbReference type="Pfam" id="PF00884">
    <property type="entry name" value="Sulfatase"/>
    <property type="match status" value="1"/>
</dbReference>
<name>A0A0K2W249_MESPL</name>
<protein>
    <submittedName>
        <fullName evidence="4">Sulfatase</fullName>
    </submittedName>
</protein>
<sequence length="503" mass="56688">MTQSPMNVLYIDIDSLRRDHLGCYGYHRNTSPVIDSLAAEGMRFENVYVSDVPCHPSRTALWSGRHGMRTGVVGHGGTACEPFREGAERAWAGTFYEEGWMRALRDLGYYTTTISSFGERHGCWHWYAGFNEIINPGKAGMENADEVSALALDWLKRNGAQKQWFLHVNVWDPHTPYRAPDAFGDPFAKQPMPAWVTEKMFEKCHAGYGPHSPQEPSGFDVAPGGSKWRRMPAPIDTMADVKAWFDGYDTGILYADHYIGLIVEELKRQDLYDKTIIVIGADHGENLGELNVWGDHQTADEYTCNVPLIIRWPGAKDLRGVNDGLHYHFDWAATLIDRLGGTVPALWDGRSFAAALGRGEHGGRDFLVLSQGAWAVQRGVRFRHEGADWLMLRTYHDGYKDFGPVSLFNLTDDPHEEHDLTAERPDVVDHASRLLEDWRTEMARRGDGDVDPLVTVMREGGPFHTRGELPAYLERLRKTGRRAAAAELEARHPAPPPRRQSLN</sequence>
<accession>A0A0K2W249</accession>
<dbReference type="GO" id="GO:0004065">
    <property type="term" value="F:arylsulfatase activity"/>
    <property type="evidence" value="ECO:0007669"/>
    <property type="project" value="TreeGrafter"/>
</dbReference>
<evidence type="ECO:0000313" key="5">
    <source>
        <dbReference type="Proteomes" id="UP000182888"/>
    </source>
</evidence>
<comment type="similarity">
    <text evidence="1">Belongs to the sulfatase family.</text>
</comment>
<reference evidence="5" key="1">
    <citation type="submission" date="2014-08" db="EMBL/GenBank/DDBJ databases">
        <authorList>
            <person name="Edwards T."/>
        </authorList>
    </citation>
    <scope>NUCLEOTIDE SEQUENCE [LARGE SCALE GENOMIC DNA]</scope>
</reference>
<dbReference type="EMBL" id="CCND01000018">
    <property type="protein sequence ID" value="CDX59236.1"/>
    <property type="molecule type" value="Genomic_DNA"/>
</dbReference>
<evidence type="ECO:0000256" key="2">
    <source>
        <dbReference type="SAM" id="MobiDB-lite"/>
    </source>
</evidence>
<evidence type="ECO:0000313" key="4">
    <source>
        <dbReference type="EMBL" id="CDX59236.1"/>
    </source>
</evidence>
<evidence type="ECO:0000259" key="3">
    <source>
        <dbReference type="Pfam" id="PF00884"/>
    </source>
</evidence>
<feature type="compositionally biased region" description="Pro residues" evidence="2">
    <location>
        <begin position="493"/>
        <end position="503"/>
    </location>
</feature>
<dbReference type="PANTHER" id="PTHR42693:SF33">
    <property type="entry name" value="ARYLSULFATASE"/>
    <property type="match status" value="1"/>
</dbReference>
<evidence type="ECO:0000256" key="1">
    <source>
        <dbReference type="ARBA" id="ARBA00008779"/>
    </source>
</evidence>
<dbReference type="InterPro" id="IPR017850">
    <property type="entry name" value="Alkaline_phosphatase_core_sf"/>
</dbReference>
<organism evidence="4 5">
    <name type="scientific">Mesorhizobium plurifarium</name>
    <dbReference type="NCBI Taxonomy" id="69974"/>
    <lineage>
        <taxon>Bacteria</taxon>
        <taxon>Pseudomonadati</taxon>
        <taxon>Pseudomonadota</taxon>
        <taxon>Alphaproteobacteria</taxon>
        <taxon>Hyphomicrobiales</taxon>
        <taxon>Phyllobacteriaceae</taxon>
        <taxon>Mesorhizobium</taxon>
    </lineage>
</organism>
<feature type="region of interest" description="Disordered" evidence="2">
    <location>
        <begin position="482"/>
        <end position="503"/>
    </location>
</feature>
<gene>
    <name evidence="4" type="ORF">MPL1032_250128</name>
</gene>
<dbReference type="Proteomes" id="UP000182888">
    <property type="component" value="Unassembled WGS sequence"/>
</dbReference>
<dbReference type="PANTHER" id="PTHR42693">
    <property type="entry name" value="ARYLSULFATASE FAMILY MEMBER"/>
    <property type="match status" value="1"/>
</dbReference>
<dbReference type="Gene3D" id="3.40.720.10">
    <property type="entry name" value="Alkaline Phosphatase, subunit A"/>
    <property type="match status" value="1"/>
</dbReference>
<feature type="domain" description="Sulfatase N-terminal" evidence="3">
    <location>
        <begin position="7"/>
        <end position="340"/>
    </location>
</feature>
<dbReference type="AlphaFoldDB" id="A0A0K2W249"/>
<dbReference type="InterPro" id="IPR000917">
    <property type="entry name" value="Sulfatase_N"/>
</dbReference>
<dbReference type="Gene3D" id="3.30.1120.10">
    <property type="match status" value="1"/>
</dbReference>
<proteinExistence type="inferred from homology"/>
<dbReference type="InterPro" id="IPR050738">
    <property type="entry name" value="Sulfatase"/>
</dbReference>